<sequence>MPPAVVAEALAKGPLGVPALAAVAGAVLAPLTLYRQGYSFSVGYGSAVGVMALAAMRAVPPTTQLATLTAGATLFYGFRLALHLLARQLTVPDIAERIKAFDKTPRLKRLPLIPPLALFYACMTSPLLFALRTPPTKYLKVAQIGCGLAWAGAAIEAIADAQKFLQKRRDYAQKAGGTFTGPMGGLYASCRHPNYFGEVLFWFGLFVAGLPSFGSQIIPYAAGGLGLWGIYGIMSGATKRLDGKQKEKYGGQPVYDAWRARTGGLFPKFFAGGDAGRVFYDANDPARGIVFCNRCCTEREPNKHGARGYVCGVCMSKDVRIVEEPTGRWAI</sequence>
<evidence type="ECO:0000256" key="1">
    <source>
        <dbReference type="SAM" id="Phobius"/>
    </source>
</evidence>
<dbReference type="Pfam" id="PF06966">
    <property type="entry name" value="DUF1295"/>
    <property type="match status" value="1"/>
</dbReference>
<dbReference type="OrthoDB" id="201504at2759"/>
<feature type="transmembrane region" description="Helical" evidence="1">
    <location>
        <begin position="220"/>
        <end position="238"/>
    </location>
</feature>
<evidence type="ECO:0000313" key="2">
    <source>
        <dbReference type="EMBL" id="CAH0368549.1"/>
    </source>
</evidence>
<gene>
    <name evidence="2" type="ORF">PECAL_2P16170</name>
</gene>
<dbReference type="InterPro" id="IPR010721">
    <property type="entry name" value="UstE-like"/>
</dbReference>
<proteinExistence type="predicted"/>
<accession>A0A8J2SIE1</accession>
<feature type="transmembrane region" description="Helical" evidence="1">
    <location>
        <begin position="41"/>
        <end position="59"/>
    </location>
</feature>
<dbReference type="Proteomes" id="UP000789595">
    <property type="component" value="Unassembled WGS sequence"/>
</dbReference>
<dbReference type="PANTHER" id="PTHR32251:SF15">
    <property type="entry name" value="3-OXO-5-ALPHA-STEROID 4-DEHYDROGENASE (DUF1295)"/>
    <property type="match status" value="1"/>
</dbReference>
<organism evidence="2 3">
    <name type="scientific">Pelagomonas calceolata</name>
    <dbReference type="NCBI Taxonomy" id="35677"/>
    <lineage>
        <taxon>Eukaryota</taxon>
        <taxon>Sar</taxon>
        <taxon>Stramenopiles</taxon>
        <taxon>Ochrophyta</taxon>
        <taxon>Pelagophyceae</taxon>
        <taxon>Pelagomonadales</taxon>
        <taxon>Pelagomonadaceae</taxon>
        <taxon>Pelagomonas</taxon>
    </lineage>
</organism>
<evidence type="ECO:0000313" key="3">
    <source>
        <dbReference type="Proteomes" id="UP000789595"/>
    </source>
</evidence>
<feature type="transmembrane region" description="Helical" evidence="1">
    <location>
        <begin position="15"/>
        <end position="34"/>
    </location>
</feature>
<dbReference type="PROSITE" id="PS50244">
    <property type="entry name" value="S5A_REDUCTASE"/>
    <property type="match status" value="1"/>
</dbReference>
<keyword evidence="1" id="KW-1133">Transmembrane helix</keyword>
<dbReference type="EMBL" id="CAKKNE010000002">
    <property type="protein sequence ID" value="CAH0368549.1"/>
    <property type="molecule type" value="Genomic_DNA"/>
</dbReference>
<keyword evidence="1" id="KW-0812">Transmembrane</keyword>
<feature type="transmembrane region" description="Helical" evidence="1">
    <location>
        <begin position="107"/>
        <end position="129"/>
    </location>
</feature>
<keyword evidence="1" id="KW-0472">Membrane</keyword>
<evidence type="ECO:0008006" key="4">
    <source>
        <dbReference type="Google" id="ProtNLM"/>
    </source>
</evidence>
<dbReference type="AlphaFoldDB" id="A0A8J2SIE1"/>
<protein>
    <recommendedName>
        <fullName evidence="4">Steroid 5-alpha reductase C-terminal domain-containing protein</fullName>
    </recommendedName>
</protein>
<reference evidence="2" key="1">
    <citation type="submission" date="2021-11" db="EMBL/GenBank/DDBJ databases">
        <authorList>
            <consortium name="Genoscope - CEA"/>
            <person name="William W."/>
        </authorList>
    </citation>
    <scope>NUCLEOTIDE SEQUENCE</scope>
</reference>
<dbReference type="Gene3D" id="1.20.120.1630">
    <property type="match status" value="1"/>
</dbReference>
<dbReference type="GO" id="GO:0016020">
    <property type="term" value="C:membrane"/>
    <property type="evidence" value="ECO:0007669"/>
    <property type="project" value="TreeGrafter"/>
</dbReference>
<dbReference type="PANTHER" id="PTHR32251">
    <property type="entry name" value="3-OXO-5-ALPHA-STEROID 4-DEHYDROGENASE"/>
    <property type="match status" value="1"/>
</dbReference>
<name>A0A8J2SIE1_9STRA</name>
<keyword evidence="3" id="KW-1185">Reference proteome</keyword>
<comment type="caution">
    <text evidence="2">The sequence shown here is derived from an EMBL/GenBank/DDBJ whole genome shotgun (WGS) entry which is preliminary data.</text>
</comment>
<feature type="transmembrane region" description="Helical" evidence="1">
    <location>
        <begin position="65"/>
        <end position="86"/>
    </location>
</feature>